<dbReference type="Pfam" id="PF06985">
    <property type="entry name" value="HET"/>
    <property type="match status" value="1"/>
</dbReference>
<dbReference type="InterPro" id="IPR052895">
    <property type="entry name" value="HetReg/Transcr_Mod"/>
</dbReference>
<sequence>MSGTDDRSSVRVAFDEVNRRVQAVLSRRWNEGGILRRFREQYARLWAKECTYEPLTPSSCIRLVRIEEGTFSQPIRCSFRTVDLNDDPYFTAISYSWREDKSLWMIWRANNISSVRKSLSEFSRSVQVFFGRKGFVDREKEEKISAQQHEQIWADPDVHSTSGHAMFQSISGHTIFVDGMSIVVQPNLYKLLLRLRQIESRDYWIDALCINQKDAEERNAQVRMMGRIYESAAKVIIWLGEMPTLLRPGMQRLSMNYRTNTQNAQPGVLHSEHTVGFFEGESLLDHFKDLECIVAGAYLLTRRWFRRLWIVQEKCLARQSKFILGDCHFETEVITSTIYLFQQSISNSSLWEMAMHFVPLWMGHIRKIPELLNSSGTFDASRKITLLEWLNMVQGRKASDARDMIFAGLSLVQPDHFVIDQALQLPTRSELADESSTESGVATVSDRRLWETLHVDYGVDTEHVLLNLAACILSHWDLDTLLSITLRHRPLPNDLTLPDLPVYQYPSWVPDPSPWTTKAMEPFFAHNNSGKPFRSSVGMGDLAPNISSDGTTLSLTAVRFDVVAQHCPVVRMLTCGGVQAIRFLEFIEKAIPLTYRSTGRSGLDTMIDIVMSRYRLQEEAVDERDTQKVLEYCCTQIDWLVRDEIPGSWQKLGDLRYCYDANGSLDVEGMNAAYAKVQSRFPHAPWPKPAQERLKTNTGADNTHASPAASEEALLGMADEAGDINGAGNKDEKLDNNTIEVSSIVDETDHENDIDAKNLTKYSDHDDSSKPSDEVNSVELQLAKHLPWIKTQSFFVTANGYMGIGPNWLRDGDAVFLITDSHCPYIFAHVDDVLRRRSNQIREELSRMSKIWLLGATASRQKKAQLEQELRDVEAKIGCQDAWQVVGEAYVEGMMNGEIASEVEGRAKRYSVV</sequence>
<keyword evidence="3" id="KW-1185">Reference proteome</keyword>
<dbReference type="InterPro" id="IPR010730">
    <property type="entry name" value="HET"/>
</dbReference>
<gene>
    <name evidence="2" type="ORF">FB567DRAFT_169709</name>
</gene>
<protein>
    <submittedName>
        <fullName evidence="2">Heterokaryon incompatibility protein-domain-containing protein</fullName>
    </submittedName>
</protein>
<dbReference type="Proteomes" id="UP000813461">
    <property type="component" value="Unassembled WGS sequence"/>
</dbReference>
<feature type="domain" description="Heterokaryon incompatibility" evidence="1">
    <location>
        <begin position="167"/>
        <end position="313"/>
    </location>
</feature>
<organism evidence="2 3">
    <name type="scientific">Paraphoma chrysanthemicola</name>
    <dbReference type="NCBI Taxonomy" id="798071"/>
    <lineage>
        <taxon>Eukaryota</taxon>
        <taxon>Fungi</taxon>
        <taxon>Dikarya</taxon>
        <taxon>Ascomycota</taxon>
        <taxon>Pezizomycotina</taxon>
        <taxon>Dothideomycetes</taxon>
        <taxon>Pleosporomycetidae</taxon>
        <taxon>Pleosporales</taxon>
        <taxon>Pleosporineae</taxon>
        <taxon>Phaeosphaeriaceae</taxon>
        <taxon>Paraphoma</taxon>
    </lineage>
</organism>
<reference evidence="2" key="1">
    <citation type="journal article" date="2021" name="Nat. Commun.">
        <title>Genetic determinants of endophytism in the Arabidopsis root mycobiome.</title>
        <authorList>
            <person name="Mesny F."/>
            <person name="Miyauchi S."/>
            <person name="Thiergart T."/>
            <person name="Pickel B."/>
            <person name="Atanasova L."/>
            <person name="Karlsson M."/>
            <person name="Huettel B."/>
            <person name="Barry K.W."/>
            <person name="Haridas S."/>
            <person name="Chen C."/>
            <person name="Bauer D."/>
            <person name="Andreopoulos W."/>
            <person name="Pangilinan J."/>
            <person name="LaButti K."/>
            <person name="Riley R."/>
            <person name="Lipzen A."/>
            <person name="Clum A."/>
            <person name="Drula E."/>
            <person name="Henrissat B."/>
            <person name="Kohler A."/>
            <person name="Grigoriev I.V."/>
            <person name="Martin F.M."/>
            <person name="Hacquard S."/>
        </authorList>
    </citation>
    <scope>NUCLEOTIDE SEQUENCE</scope>
    <source>
        <strain evidence="2">MPI-SDFR-AT-0120</strain>
    </source>
</reference>
<proteinExistence type="predicted"/>
<dbReference type="AlphaFoldDB" id="A0A8K0RFQ1"/>
<dbReference type="EMBL" id="JAGMVJ010000002">
    <property type="protein sequence ID" value="KAH7093194.1"/>
    <property type="molecule type" value="Genomic_DNA"/>
</dbReference>
<comment type="caution">
    <text evidence="2">The sequence shown here is derived from an EMBL/GenBank/DDBJ whole genome shotgun (WGS) entry which is preliminary data.</text>
</comment>
<accession>A0A8K0RFQ1</accession>
<name>A0A8K0RFQ1_9PLEO</name>
<dbReference type="OrthoDB" id="3800302at2759"/>
<dbReference type="PANTHER" id="PTHR24148:SF73">
    <property type="entry name" value="HET DOMAIN PROTEIN (AFU_ORTHOLOGUE AFUA_8G01020)"/>
    <property type="match status" value="1"/>
</dbReference>
<evidence type="ECO:0000313" key="3">
    <source>
        <dbReference type="Proteomes" id="UP000813461"/>
    </source>
</evidence>
<evidence type="ECO:0000259" key="1">
    <source>
        <dbReference type="Pfam" id="PF06985"/>
    </source>
</evidence>
<evidence type="ECO:0000313" key="2">
    <source>
        <dbReference type="EMBL" id="KAH7093194.1"/>
    </source>
</evidence>
<dbReference type="PANTHER" id="PTHR24148">
    <property type="entry name" value="ANKYRIN REPEAT DOMAIN-CONTAINING PROTEIN 39 HOMOLOG-RELATED"/>
    <property type="match status" value="1"/>
</dbReference>